<organism evidence="2 3">
    <name type="scientific">Clavelina lepadiformis</name>
    <name type="common">Light-bulb sea squirt</name>
    <name type="synonym">Ascidia lepadiformis</name>
    <dbReference type="NCBI Taxonomy" id="159417"/>
    <lineage>
        <taxon>Eukaryota</taxon>
        <taxon>Metazoa</taxon>
        <taxon>Chordata</taxon>
        <taxon>Tunicata</taxon>
        <taxon>Ascidiacea</taxon>
        <taxon>Aplousobranchia</taxon>
        <taxon>Clavelinidae</taxon>
        <taxon>Clavelina</taxon>
    </lineage>
</organism>
<accession>A0ABP0FT04</accession>
<feature type="transmembrane region" description="Helical" evidence="1">
    <location>
        <begin position="279"/>
        <end position="302"/>
    </location>
</feature>
<comment type="caution">
    <text evidence="2">The sequence shown here is derived from an EMBL/GenBank/DDBJ whole genome shotgun (WGS) entry which is preliminary data.</text>
</comment>
<sequence>MTTEANVGVTLASTTYVNETLPLQFTDVQTDFYASLVFTTMCIAIVIYICVSMILFACRKKYFLCRQEQRFSIANEKSRRDGAVLTMLVFVTVISFLMYMLVEMPLFWGVESSYCMHYHRTKIVCTAVGLFSVYFALWYRVYTVFYLNPLLRSTTSKPARVLNRLTLVFLFIMTIANMTVFLVSPLYQTTPVGCLKVQSKKGASVKWGLLVSTTITFQLLLLYSLIYPLNVHRKKMHDRGLEGKTTFPLIKRAAITAGVVILSDTLNAVYALVNKQDIVYIRHIVYGTNMLINLLALLFSFTDWRERVFPWKTASDADERQITSFSSKSSRPTTRL</sequence>
<dbReference type="EMBL" id="CAWYQH010000096">
    <property type="protein sequence ID" value="CAK8682779.1"/>
    <property type="molecule type" value="Genomic_DNA"/>
</dbReference>
<feature type="transmembrane region" description="Helical" evidence="1">
    <location>
        <begin position="121"/>
        <end position="141"/>
    </location>
</feature>
<evidence type="ECO:0000313" key="3">
    <source>
        <dbReference type="Proteomes" id="UP001642483"/>
    </source>
</evidence>
<proteinExistence type="predicted"/>
<keyword evidence="3" id="KW-1185">Reference proteome</keyword>
<protein>
    <recommendedName>
        <fullName evidence="4">G-protein coupled receptors family 1 profile domain-containing protein</fullName>
    </recommendedName>
</protein>
<gene>
    <name evidence="2" type="ORF">CVLEPA_LOCUS13563</name>
</gene>
<feature type="transmembrane region" description="Helical" evidence="1">
    <location>
        <begin position="162"/>
        <end position="187"/>
    </location>
</feature>
<evidence type="ECO:0008006" key="4">
    <source>
        <dbReference type="Google" id="ProtNLM"/>
    </source>
</evidence>
<feature type="transmembrane region" description="Helical" evidence="1">
    <location>
        <begin position="82"/>
        <end position="101"/>
    </location>
</feature>
<keyword evidence="1" id="KW-1133">Transmembrane helix</keyword>
<feature type="transmembrane region" description="Helical" evidence="1">
    <location>
        <begin position="249"/>
        <end position="273"/>
    </location>
</feature>
<keyword evidence="1" id="KW-0472">Membrane</keyword>
<evidence type="ECO:0000313" key="2">
    <source>
        <dbReference type="EMBL" id="CAK8682779.1"/>
    </source>
</evidence>
<reference evidence="2 3" key="1">
    <citation type="submission" date="2024-02" db="EMBL/GenBank/DDBJ databases">
        <authorList>
            <person name="Daric V."/>
            <person name="Darras S."/>
        </authorList>
    </citation>
    <scope>NUCLEOTIDE SEQUENCE [LARGE SCALE GENOMIC DNA]</scope>
</reference>
<name>A0ABP0FT04_CLALP</name>
<feature type="transmembrane region" description="Helical" evidence="1">
    <location>
        <begin position="207"/>
        <end position="229"/>
    </location>
</feature>
<feature type="transmembrane region" description="Helical" evidence="1">
    <location>
        <begin position="32"/>
        <end position="57"/>
    </location>
</feature>
<keyword evidence="1" id="KW-0812">Transmembrane</keyword>
<evidence type="ECO:0000256" key="1">
    <source>
        <dbReference type="SAM" id="Phobius"/>
    </source>
</evidence>
<dbReference type="Proteomes" id="UP001642483">
    <property type="component" value="Unassembled WGS sequence"/>
</dbReference>